<dbReference type="EMBL" id="GISG01287898">
    <property type="protein sequence ID" value="MBA4680657.1"/>
    <property type="molecule type" value="Transcribed_RNA"/>
</dbReference>
<evidence type="ECO:0000313" key="1">
    <source>
        <dbReference type="EMBL" id="MBA4680657.1"/>
    </source>
</evidence>
<reference evidence="1" key="2">
    <citation type="submission" date="2020-07" db="EMBL/GenBank/DDBJ databases">
        <authorList>
            <person name="Vera ALvarez R."/>
            <person name="Arias-Moreno D.M."/>
            <person name="Jimenez-Jacinto V."/>
            <person name="Jimenez-Bremont J.F."/>
            <person name="Swaminathan K."/>
            <person name="Moose S.P."/>
            <person name="Guerrero-Gonzalez M.L."/>
            <person name="Marino-Ramirez L."/>
            <person name="Landsman D."/>
            <person name="Rodriguez-Kessler M."/>
            <person name="Delgado-Sanchez P."/>
        </authorList>
    </citation>
    <scope>NUCLEOTIDE SEQUENCE</scope>
    <source>
        <tissue evidence="1">Cladode</tissue>
    </source>
</reference>
<proteinExistence type="predicted"/>
<protein>
    <submittedName>
        <fullName evidence="1">Uncharacterized protein</fullName>
    </submittedName>
</protein>
<reference evidence="1" key="1">
    <citation type="journal article" date="2013" name="J. Plant Res.">
        <title>Effect of fungi and light on seed germination of three Opuntia species from semiarid lands of central Mexico.</title>
        <authorList>
            <person name="Delgado-Sanchez P."/>
            <person name="Jimenez-Bremont J.F."/>
            <person name="Guerrero-Gonzalez Mde L."/>
            <person name="Flores J."/>
        </authorList>
    </citation>
    <scope>NUCLEOTIDE SEQUENCE</scope>
    <source>
        <tissue evidence="1">Cladode</tissue>
    </source>
</reference>
<organism evidence="1">
    <name type="scientific">Opuntia streptacantha</name>
    <name type="common">Prickly pear cactus</name>
    <name type="synonym">Opuntia cardona</name>
    <dbReference type="NCBI Taxonomy" id="393608"/>
    <lineage>
        <taxon>Eukaryota</taxon>
        <taxon>Viridiplantae</taxon>
        <taxon>Streptophyta</taxon>
        <taxon>Embryophyta</taxon>
        <taxon>Tracheophyta</taxon>
        <taxon>Spermatophyta</taxon>
        <taxon>Magnoliopsida</taxon>
        <taxon>eudicotyledons</taxon>
        <taxon>Gunneridae</taxon>
        <taxon>Pentapetalae</taxon>
        <taxon>Caryophyllales</taxon>
        <taxon>Cactineae</taxon>
        <taxon>Cactaceae</taxon>
        <taxon>Opuntioideae</taxon>
        <taxon>Opuntia</taxon>
    </lineage>
</organism>
<name>A0A7C9B2K6_OPUST</name>
<dbReference type="AlphaFoldDB" id="A0A7C9B2K6"/>
<sequence length="133" mass="14782">MDASASNGDFARKISFDKLPLYLKDKRFGACTLIIQSLDSCNEPQRWSSILNLLSLGVEIVTVSTLLHLQSNKYNSSRTGQLRNSLLVDSSSGNSTRARYKVFRLAKDTICGSKRAHSISIFNTVNEGQQKTH</sequence>
<accession>A0A7C9B2K6</accession>